<evidence type="ECO:0000313" key="8">
    <source>
        <dbReference type="Proteomes" id="UP001065047"/>
    </source>
</evidence>
<evidence type="ECO:0000256" key="1">
    <source>
        <dbReference type="ARBA" id="ARBA00004141"/>
    </source>
</evidence>
<feature type="transmembrane region" description="Helical" evidence="6">
    <location>
        <begin position="74"/>
        <end position="92"/>
    </location>
</feature>
<keyword evidence="2" id="KW-0813">Transport</keyword>
<keyword evidence="3 6" id="KW-0812">Transmembrane</keyword>
<gene>
    <name evidence="7" type="ORF">AA14337_3239</name>
</gene>
<sequence length="328" mass="34129">MAPLVAVIVLALIFDYTNGRHDAALITSPVTSTGTLTIRQAAIFTTVCSFFAFLVFGLHVAATLGHGLVNPNSVTLKTIATALISACAWNIFAQRVGVPTSSSHALIGGLIGSVIASSGVSSVIWSGLLPIIAAIFVAPTLGFVGSILLTRLAAFPTNRLDSLFMNRFFRPMQILACGLLALSHGSNDAQKTMGIITLALFSSHAIPTADTPLWVVLMCQAAMALGTISPQPAAMTRAISRGIARTRPWQGAVAQGSAGIVLSLATICGIPVSSTHVQTGTLAGVGALHSLGRVRWRTILRMLISWIATIPASAAVAMGITILLRAVW</sequence>
<dbReference type="Pfam" id="PF01384">
    <property type="entry name" value="PHO4"/>
    <property type="match status" value="2"/>
</dbReference>
<feature type="transmembrane region" description="Helical" evidence="6">
    <location>
        <begin position="132"/>
        <end position="156"/>
    </location>
</feature>
<evidence type="ECO:0000256" key="6">
    <source>
        <dbReference type="SAM" id="Phobius"/>
    </source>
</evidence>
<dbReference type="RefSeq" id="WP_061504951.1">
    <property type="nucleotide sequence ID" value="NZ_BAPF01000057.1"/>
</dbReference>
<evidence type="ECO:0000256" key="3">
    <source>
        <dbReference type="ARBA" id="ARBA00022692"/>
    </source>
</evidence>
<dbReference type="PANTHER" id="PTHR11101">
    <property type="entry name" value="PHOSPHATE TRANSPORTER"/>
    <property type="match status" value="1"/>
</dbReference>
<organism evidence="7 8">
    <name type="scientific">Acetobacter malorum DSM 14337</name>
    <dbReference type="NCBI Taxonomy" id="1307910"/>
    <lineage>
        <taxon>Bacteria</taxon>
        <taxon>Pseudomonadati</taxon>
        <taxon>Pseudomonadota</taxon>
        <taxon>Alphaproteobacteria</taxon>
        <taxon>Acetobacterales</taxon>
        <taxon>Acetobacteraceae</taxon>
        <taxon>Acetobacter</taxon>
    </lineage>
</organism>
<dbReference type="GeneID" id="29556111"/>
<feature type="transmembrane region" description="Helical" evidence="6">
    <location>
        <begin position="104"/>
        <end position="125"/>
    </location>
</feature>
<dbReference type="PANTHER" id="PTHR11101:SF80">
    <property type="entry name" value="PHOSPHATE TRANSPORTER"/>
    <property type="match status" value="1"/>
</dbReference>
<dbReference type="Proteomes" id="UP001065047">
    <property type="component" value="Unassembled WGS sequence"/>
</dbReference>
<dbReference type="EMBL" id="BAPF01000057">
    <property type="protein sequence ID" value="GBQ86094.1"/>
    <property type="molecule type" value="Genomic_DNA"/>
</dbReference>
<name>A0ABQ0Q0F7_9PROT</name>
<keyword evidence="5 6" id="KW-0472">Membrane</keyword>
<evidence type="ECO:0000256" key="4">
    <source>
        <dbReference type="ARBA" id="ARBA00022989"/>
    </source>
</evidence>
<feature type="transmembrane region" description="Helical" evidence="6">
    <location>
        <begin position="168"/>
        <end position="185"/>
    </location>
</feature>
<evidence type="ECO:0000313" key="7">
    <source>
        <dbReference type="EMBL" id="GBQ86094.1"/>
    </source>
</evidence>
<evidence type="ECO:0000256" key="5">
    <source>
        <dbReference type="ARBA" id="ARBA00023136"/>
    </source>
</evidence>
<protein>
    <submittedName>
        <fullName evidence="7">Low-affinity phosphate transport protein</fullName>
    </submittedName>
</protein>
<accession>A0ABQ0Q0F7</accession>
<keyword evidence="4 6" id="KW-1133">Transmembrane helix</keyword>
<dbReference type="InterPro" id="IPR001204">
    <property type="entry name" value="Phos_transporter"/>
</dbReference>
<keyword evidence="8" id="KW-1185">Reference proteome</keyword>
<reference evidence="7" key="1">
    <citation type="submission" date="2013-04" db="EMBL/GenBank/DDBJ databases">
        <title>The genome sequencing project of 58 acetic acid bacteria.</title>
        <authorList>
            <person name="Okamoto-Kainuma A."/>
            <person name="Ishikawa M."/>
            <person name="Umino S."/>
            <person name="Koizumi Y."/>
            <person name="Shiwa Y."/>
            <person name="Yoshikawa H."/>
            <person name="Matsutani M."/>
            <person name="Matsushita K."/>
        </authorList>
    </citation>
    <scope>NUCLEOTIDE SEQUENCE</scope>
    <source>
        <strain evidence="7">DSM 14337</strain>
    </source>
</reference>
<evidence type="ECO:0000256" key="2">
    <source>
        <dbReference type="ARBA" id="ARBA00022448"/>
    </source>
</evidence>
<proteinExistence type="predicted"/>
<feature type="transmembrane region" description="Helical" evidence="6">
    <location>
        <begin position="43"/>
        <end position="62"/>
    </location>
</feature>
<comment type="subcellular location">
    <subcellularLocation>
        <location evidence="1">Membrane</location>
        <topology evidence="1">Multi-pass membrane protein</topology>
    </subcellularLocation>
</comment>
<comment type="caution">
    <text evidence="7">The sequence shown here is derived from an EMBL/GenBank/DDBJ whole genome shotgun (WGS) entry which is preliminary data.</text>
</comment>
<feature type="transmembrane region" description="Helical" evidence="6">
    <location>
        <begin position="303"/>
        <end position="327"/>
    </location>
</feature>